<dbReference type="EMBL" id="CP092109">
    <property type="protein sequence ID" value="UWZ80354.1"/>
    <property type="molecule type" value="Genomic_DNA"/>
</dbReference>
<sequence>MELTEGEKKDLRTILVSIYGQEANGWNMNAGTLAATAEMLSSIKNCSQAMDYVPRPGGVIDKDYFRRQLRDMARRAANHDQIYQICRNVRAAQWRTTIILHSEKF</sequence>
<keyword evidence="2" id="KW-1185">Reference proteome</keyword>
<gene>
    <name evidence="1" type="ORF">L9S41_02865</name>
</gene>
<dbReference type="RefSeq" id="WP_260748711.1">
    <property type="nucleotide sequence ID" value="NZ_CP092109.1"/>
</dbReference>
<evidence type="ECO:0000313" key="2">
    <source>
        <dbReference type="Proteomes" id="UP001060414"/>
    </source>
</evidence>
<reference evidence="1" key="1">
    <citation type="journal article" date="2022" name="Environ. Microbiol.">
        <title>Geoalkalibacter halelectricus SAP #1 sp. nov. possessing extracellular electron transfer and mineral#reducing capabilities from a haloalkaline environment.</title>
        <authorList>
            <person name="Yadav S."/>
            <person name="Singh R."/>
            <person name="Sundharam S.S."/>
            <person name="Chaudhary S."/>
            <person name="Krishnamurthi S."/>
            <person name="Patil S.A."/>
        </authorList>
    </citation>
    <scope>NUCLEOTIDE SEQUENCE</scope>
    <source>
        <strain evidence="1">SAP-1</strain>
    </source>
</reference>
<dbReference type="Proteomes" id="UP001060414">
    <property type="component" value="Chromosome"/>
</dbReference>
<evidence type="ECO:0000313" key="1">
    <source>
        <dbReference type="EMBL" id="UWZ80354.1"/>
    </source>
</evidence>
<protein>
    <submittedName>
        <fullName evidence="1">Uncharacterized protein</fullName>
    </submittedName>
</protein>
<organism evidence="1 2">
    <name type="scientific">Geoalkalibacter halelectricus</name>
    <dbReference type="NCBI Taxonomy" id="2847045"/>
    <lineage>
        <taxon>Bacteria</taxon>
        <taxon>Pseudomonadati</taxon>
        <taxon>Thermodesulfobacteriota</taxon>
        <taxon>Desulfuromonadia</taxon>
        <taxon>Desulfuromonadales</taxon>
        <taxon>Geoalkalibacteraceae</taxon>
        <taxon>Geoalkalibacter</taxon>
    </lineage>
</organism>
<accession>A0ABY5ZPB3</accession>
<name>A0ABY5ZPB3_9BACT</name>
<proteinExistence type="predicted"/>